<dbReference type="RefSeq" id="WP_172638299.1">
    <property type="nucleotide sequence ID" value="NZ_JAGWDT010000036.1"/>
</dbReference>
<evidence type="ECO:0000256" key="12">
    <source>
        <dbReference type="ARBA" id="ARBA00022692"/>
    </source>
</evidence>
<keyword evidence="8" id="KW-0597">Phosphoprotein</keyword>
<feature type="transmembrane region" description="Helical" evidence="16">
    <location>
        <begin position="320"/>
        <end position="342"/>
    </location>
</feature>
<name>A0AAW8WIG7_LACPE</name>
<evidence type="ECO:0000256" key="2">
    <source>
        <dbReference type="ARBA" id="ARBA00002434"/>
    </source>
</evidence>
<reference evidence="19" key="1">
    <citation type="submission" date="2023-08" db="EMBL/GenBank/DDBJ databases">
        <authorList>
            <person name="Page C.A."/>
            <person name="Perez-Diaz I.M."/>
        </authorList>
    </citation>
    <scope>NUCLEOTIDE SEQUENCE</scope>
    <source>
        <strain evidence="19">1.8.9</strain>
    </source>
</reference>
<feature type="transmembrane region" description="Helical" evidence="16">
    <location>
        <begin position="63"/>
        <end position="81"/>
    </location>
</feature>
<dbReference type="GO" id="GO:0090563">
    <property type="term" value="F:protein-phosphocysteine-sugar phosphotransferase activity"/>
    <property type="evidence" value="ECO:0007669"/>
    <property type="project" value="TreeGrafter"/>
</dbReference>
<dbReference type="NCBIfam" id="TIGR00851">
    <property type="entry name" value="mtlA"/>
    <property type="match status" value="1"/>
</dbReference>
<feature type="domain" description="PTS EIIB type-2" evidence="17">
    <location>
        <begin position="396"/>
        <end position="489"/>
    </location>
</feature>
<feature type="transmembrane region" description="Helical" evidence="16">
    <location>
        <begin position="87"/>
        <end position="116"/>
    </location>
</feature>
<dbReference type="Proteomes" id="UP001263852">
    <property type="component" value="Unassembled WGS sequence"/>
</dbReference>
<protein>
    <recommendedName>
        <fullName evidence="5">PTS system mannitol-specific EIICB component</fullName>
        <ecNumber evidence="4">2.7.1.197</ecNumber>
    </recommendedName>
    <alternativeName>
        <fullName evidence="15">EIICB-Mtl</fullName>
    </alternativeName>
</protein>
<evidence type="ECO:0000256" key="9">
    <source>
        <dbReference type="ARBA" id="ARBA00022597"/>
    </source>
</evidence>
<dbReference type="Pfam" id="PF02378">
    <property type="entry name" value="PTS_EIIC"/>
    <property type="match status" value="1"/>
</dbReference>
<evidence type="ECO:0000256" key="1">
    <source>
        <dbReference type="ARBA" id="ARBA00001655"/>
    </source>
</evidence>
<evidence type="ECO:0000256" key="15">
    <source>
        <dbReference type="ARBA" id="ARBA00033349"/>
    </source>
</evidence>
<comment type="caution">
    <text evidence="19">The sequence shown here is derived from an EMBL/GenBank/DDBJ whole genome shotgun (WGS) entry which is preliminary data.</text>
</comment>
<keyword evidence="13 16" id="KW-1133">Transmembrane helix</keyword>
<dbReference type="Gene3D" id="3.40.50.2300">
    <property type="match status" value="2"/>
</dbReference>
<keyword evidence="6" id="KW-0813">Transport</keyword>
<keyword evidence="7" id="KW-1003">Cell membrane</keyword>
<evidence type="ECO:0000256" key="3">
    <source>
        <dbReference type="ARBA" id="ARBA00004651"/>
    </source>
</evidence>
<keyword evidence="12 16" id="KW-0812">Transmembrane</keyword>
<dbReference type="InterPro" id="IPR036095">
    <property type="entry name" value="PTS_EIIB-like_sf"/>
</dbReference>
<dbReference type="InterPro" id="IPR029503">
    <property type="entry name" value="PTS_EIIB_mannitol"/>
</dbReference>
<feature type="transmembrane region" description="Helical" evidence="16">
    <location>
        <begin position="276"/>
        <end position="299"/>
    </location>
</feature>
<dbReference type="InterPro" id="IPR013011">
    <property type="entry name" value="PTS_EIIB_2"/>
</dbReference>
<proteinExistence type="predicted"/>
<sequence>MEEKATKIQKSSLKTKVQKFGTSLSSMIMPNISSLIAWGLITAIFMAAGWWPNAKIATLIDPMKLYLIPLLIAYVGGRMVYDERGAVVGAIAVMGVIVGSNIPMFLGAMIMGPLGGWCMKKFDQVFRDKIKTGFEMLYDNFSSGIMGMILAIFGLFIVNPLVVAGNNLISKGVDWIISIHMLPLANIFIEPAKVLFLNNAVGNGILVPLGIQQSASAGKSILFLLEADPGPGLGILLAFMIFGKGMAKASAPGAAIIQFFGGIHEIYFPYVLMKPALILAAIAGGVSGTFTFSLLGTGLKAAASPGSIIAVLLMTPKGNYLQILTGVAVAAVVSFVVAALILKADKSEDTGDLSANQAKMEQMKAASKGKDLPSAQAATQSAQAATQSVKAYKDVKRIIFACDAGMGSSAMGASLLRDKVKKAGIKNIPVTNTAISRLKDEDGLLVITQAELADRAQQKTPSAMHIAVDNFLSSNKYDEVVLNLKTLSQIDPQAAKKEAVSKAAQTSDQISQLDFQAIKEVDFIHHDQHVGSATMATSLFKDRLKKAGKHVPVKNMEIDDLDDSQAHLVIVTKEAEKNLKLRYTEIQVVSVDNLLEAKEYDYIVEHLA</sequence>
<dbReference type="GO" id="GO:0009401">
    <property type="term" value="P:phosphoenolpyruvate-dependent sugar phosphotransferase system"/>
    <property type="evidence" value="ECO:0007669"/>
    <property type="project" value="UniProtKB-KW"/>
</dbReference>
<evidence type="ECO:0000259" key="17">
    <source>
        <dbReference type="PROSITE" id="PS51099"/>
    </source>
</evidence>
<dbReference type="NCBIfam" id="NF011663">
    <property type="entry name" value="PRK15083.1"/>
    <property type="match status" value="1"/>
</dbReference>
<feature type="transmembrane region" description="Helical" evidence="16">
    <location>
        <begin position="32"/>
        <end position="51"/>
    </location>
</feature>
<dbReference type="InterPro" id="IPR004718">
    <property type="entry name" value="PTS_IIC_mtl"/>
</dbReference>
<comment type="subcellular location">
    <subcellularLocation>
        <location evidence="3">Cell membrane</location>
        <topology evidence="3">Multi-pass membrane protein</topology>
    </subcellularLocation>
</comment>
<evidence type="ECO:0000256" key="10">
    <source>
        <dbReference type="ARBA" id="ARBA00022679"/>
    </source>
</evidence>
<feature type="transmembrane region" description="Helical" evidence="16">
    <location>
        <begin position="137"/>
        <end position="158"/>
    </location>
</feature>
<evidence type="ECO:0000256" key="6">
    <source>
        <dbReference type="ARBA" id="ARBA00022448"/>
    </source>
</evidence>
<keyword evidence="10 19" id="KW-0808">Transferase</keyword>
<evidence type="ECO:0000313" key="19">
    <source>
        <dbReference type="EMBL" id="MDT7040567.1"/>
    </source>
</evidence>
<comment type="catalytic activity">
    <reaction evidence="1">
        <text>D-mannitol(out) + N(pros)-phospho-L-histidyl-[protein] = D-mannitol 1-phosphate(in) + L-histidyl-[protein]</text>
        <dbReference type="Rhea" id="RHEA:33363"/>
        <dbReference type="Rhea" id="RHEA-COMP:9745"/>
        <dbReference type="Rhea" id="RHEA-COMP:9746"/>
        <dbReference type="ChEBI" id="CHEBI:16899"/>
        <dbReference type="ChEBI" id="CHEBI:29979"/>
        <dbReference type="ChEBI" id="CHEBI:61381"/>
        <dbReference type="ChEBI" id="CHEBI:64837"/>
        <dbReference type="EC" id="2.7.1.197"/>
    </reaction>
</comment>
<dbReference type="PROSITE" id="PS51099">
    <property type="entry name" value="PTS_EIIB_TYPE_2"/>
    <property type="match status" value="1"/>
</dbReference>
<dbReference type="EMBL" id="JAVLAO010000004">
    <property type="protein sequence ID" value="MDT7040567.1"/>
    <property type="molecule type" value="Genomic_DNA"/>
</dbReference>
<dbReference type="InterPro" id="IPR003501">
    <property type="entry name" value="PTS_EIIB_2/3"/>
</dbReference>
<keyword evidence="14 16" id="KW-0472">Membrane</keyword>
<evidence type="ECO:0000256" key="16">
    <source>
        <dbReference type="SAM" id="Phobius"/>
    </source>
</evidence>
<evidence type="ECO:0000256" key="4">
    <source>
        <dbReference type="ARBA" id="ARBA00011909"/>
    </source>
</evidence>
<dbReference type="CDD" id="cd05567">
    <property type="entry name" value="PTS_IIB_mannitol"/>
    <property type="match status" value="1"/>
</dbReference>
<accession>A0AAW8WIG7</accession>
<dbReference type="SUPFAM" id="SSF52794">
    <property type="entry name" value="PTS system IIB component-like"/>
    <property type="match status" value="2"/>
</dbReference>
<evidence type="ECO:0000256" key="5">
    <source>
        <dbReference type="ARBA" id="ARBA00021825"/>
    </source>
</evidence>
<feature type="domain" description="PTS EIIC type-2" evidence="18">
    <location>
        <begin position="20"/>
        <end position="351"/>
    </location>
</feature>
<dbReference type="PROSITE" id="PS51104">
    <property type="entry name" value="PTS_EIIC_TYPE_2"/>
    <property type="match status" value="1"/>
</dbReference>
<dbReference type="InterPro" id="IPR003352">
    <property type="entry name" value="PTS_EIIC"/>
</dbReference>
<evidence type="ECO:0000256" key="13">
    <source>
        <dbReference type="ARBA" id="ARBA00022989"/>
    </source>
</evidence>
<comment type="function">
    <text evidence="2">The phosphoenolpyruvate-dependent sugar phosphotransferase system (sugar PTS), a major carbohydrate active transport system, catalyzes the phosphorylation of incoming sugar substrates concomitantly with their translocation across the cell membrane. The enzyme II CmtAB PTS system is involved in D-mannitol transport.</text>
</comment>
<evidence type="ECO:0000256" key="7">
    <source>
        <dbReference type="ARBA" id="ARBA00022475"/>
    </source>
</evidence>
<evidence type="ECO:0000256" key="11">
    <source>
        <dbReference type="ARBA" id="ARBA00022683"/>
    </source>
</evidence>
<dbReference type="InterPro" id="IPR013014">
    <property type="entry name" value="PTS_EIIC_2"/>
</dbReference>
<dbReference type="InterPro" id="IPR050893">
    <property type="entry name" value="Sugar_PTS"/>
</dbReference>
<dbReference type="Pfam" id="PF02302">
    <property type="entry name" value="PTS_IIB"/>
    <property type="match status" value="1"/>
</dbReference>
<dbReference type="GO" id="GO:0005886">
    <property type="term" value="C:plasma membrane"/>
    <property type="evidence" value="ECO:0007669"/>
    <property type="project" value="UniProtKB-SubCell"/>
</dbReference>
<feature type="transmembrane region" description="Helical" evidence="16">
    <location>
        <begin position="221"/>
        <end position="242"/>
    </location>
</feature>
<evidence type="ECO:0000313" key="20">
    <source>
        <dbReference type="Proteomes" id="UP001263852"/>
    </source>
</evidence>
<evidence type="ECO:0000256" key="14">
    <source>
        <dbReference type="ARBA" id="ARBA00023136"/>
    </source>
</evidence>
<keyword evidence="9" id="KW-0762">Sugar transport</keyword>
<dbReference type="PANTHER" id="PTHR30181">
    <property type="entry name" value="MANNITOL PERMEASE IIC COMPONENT"/>
    <property type="match status" value="1"/>
</dbReference>
<dbReference type="EC" id="2.7.1.197" evidence="4"/>
<dbReference type="PANTHER" id="PTHR30181:SF2">
    <property type="entry name" value="PTS SYSTEM MANNITOL-SPECIFIC EIICBA COMPONENT"/>
    <property type="match status" value="1"/>
</dbReference>
<dbReference type="AlphaFoldDB" id="A0AAW8WIG7"/>
<evidence type="ECO:0000256" key="8">
    <source>
        <dbReference type="ARBA" id="ARBA00022553"/>
    </source>
</evidence>
<organism evidence="19 20">
    <name type="scientific">Lactiplantibacillus pentosus</name>
    <name type="common">Lactobacillus pentosus</name>
    <dbReference type="NCBI Taxonomy" id="1589"/>
    <lineage>
        <taxon>Bacteria</taxon>
        <taxon>Bacillati</taxon>
        <taxon>Bacillota</taxon>
        <taxon>Bacilli</taxon>
        <taxon>Lactobacillales</taxon>
        <taxon>Lactobacillaceae</taxon>
        <taxon>Lactiplantibacillus</taxon>
    </lineage>
</organism>
<gene>
    <name evidence="19" type="ORF">RI555_16775</name>
</gene>
<dbReference type="GO" id="GO:0022872">
    <property type="term" value="F:protein-N(PI)-phosphohistidine-mannitol phosphotransferase system transmembrane transporter activity"/>
    <property type="evidence" value="ECO:0007669"/>
    <property type="project" value="InterPro"/>
</dbReference>
<evidence type="ECO:0000259" key="18">
    <source>
        <dbReference type="PROSITE" id="PS51104"/>
    </source>
</evidence>
<keyword evidence="11" id="KW-0598">Phosphotransferase system</keyword>